<dbReference type="InterPro" id="IPR025723">
    <property type="entry name" value="ArsA/GET3_ATPase-like"/>
</dbReference>
<proteinExistence type="inferred from homology"/>
<reference evidence="6" key="1">
    <citation type="journal article" date="2017" name="Proc. Natl. Acad. Sci. U.S.A.">
        <title>Simulation of Deepwater Horizon oil plume reveals substrate specialization within a complex community of hydrocarbon-degraders.</title>
        <authorList>
            <person name="Hu P."/>
            <person name="Dubinsky E.A."/>
            <person name="Probst A.J."/>
            <person name="Wang J."/>
            <person name="Sieber C.M.K."/>
            <person name="Tom L.M."/>
            <person name="Gardinali P."/>
            <person name="Banfield J.F."/>
            <person name="Atlas R.M."/>
            <person name="Andersen G.L."/>
        </authorList>
    </citation>
    <scope>NUCLEOTIDE SEQUENCE [LARGE SCALE GENOMIC DNA]</scope>
</reference>
<dbReference type="Gene3D" id="3.40.50.300">
    <property type="entry name" value="P-loop containing nucleotide triphosphate hydrolases"/>
    <property type="match status" value="1"/>
</dbReference>
<gene>
    <name evidence="5" type="ORF">A9Q84_07135</name>
</gene>
<name>A0A1Y5F5G7_9BACT</name>
<dbReference type="InterPro" id="IPR016300">
    <property type="entry name" value="ATPase_ArsA/GET3"/>
</dbReference>
<accession>A0A1Y5F5G7</accession>
<dbReference type="Pfam" id="PF02374">
    <property type="entry name" value="ArsA_ATPase"/>
    <property type="match status" value="1"/>
</dbReference>
<dbReference type="SUPFAM" id="SSF52540">
    <property type="entry name" value="P-loop containing nucleoside triphosphate hydrolases"/>
    <property type="match status" value="1"/>
</dbReference>
<evidence type="ECO:0000313" key="5">
    <source>
        <dbReference type="EMBL" id="OUR96128.1"/>
    </source>
</evidence>
<dbReference type="GO" id="GO:0015446">
    <property type="term" value="F:ATPase-coupled arsenite transmembrane transporter activity"/>
    <property type="evidence" value="ECO:0007669"/>
    <property type="project" value="UniProtKB-EC"/>
</dbReference>
<dbReference type="GO" id="GO:0016887">
    <property type="term" value="F:ATP hydrolysis activity"/>
    <property type="evidence" value="ECO:0007669"/>
    <property type="project" value="InterPro"/>
</dbReference>
<organism evidence="5 6">
    <name type="scientific">Halobacteriovorax marinus</name>
    <dbReference type="NCBI Taxonomy" id="97084"/>
    <lineage>
        <taxon>Bacteria</taxon>
        <taxon>Pseudomonadati</taxon>
        <taxon>Bdellovibrionota</taxon>
        <taxon>Bacteriovoracia</taxon>
        <taxon>Bacteriovoracales</taxon>
        <taxon>Halobacteriovoraceae</taxon>
        <taxon>Halobacteriovorax</taxon>
    </lineage>
</organism>
<evidence type="ECO:0000256" key="3">
    <source>
        <dbReference type="ARBA" id="ARBA00066752"/>
    </source>
</evidence>
<dbReference type="GO" id="GO:0005524">
    <property type="term" value="F:ATP binding"/>
    <property type="evidence" value="ECO:0007669"/>
    <property type="project" value="InterPro"/>
</dbReference>
<feature type="domain" description="ArsA/GET3 Anion-transporting ATPase-like" evidence="4">
    <location>
        <begin position="4"/>
        <end position="143"/>
    </location>
</feature>
<dbReference type="PANTHER" id="PTHR10803:SF3">
    <property type="entry name" value="ATPASE GET3"/>
    <property type="match status" value="1"/>
</dbReference>
<dbReference type="AlphaFoldDB" id="A0A1Y5F5G7"/>
<comment type="catalytic activity">
    <reaction evidence="2">
        <text>arsenite(in) + ATP + H2O = arsenite(out) + ADP + phosphate + H(+)</text>
        <dbReference type="Rhea" id="RHEA:11348"/>
        <dbReference type="ChEBI" id="CHEBI:15377"/>
        <dbReference type="ChEBI" id="CHEBI:15378"/>
        <dbReference type="ChEBI" id="CHEBI:29242"/>
        <dbReference type="ChEBI" id="CHEBI:30616"/>
        <dbReference type="ChEBI" id="CHEBI:43474"/>
        <dbReference type="ChEBI" id="CHEBI:456216"/>
        <dbReference type="EC" id="7.3.2.7"/>
    </reaction>
</comment>
<dbReference type="Proteomes" id="UP000196531">
    <property type="component" value="Unassembled WGS sequence"/>
</dbReference>
<evidence type="ECO:0000256" key="1">
    <source>
        <dbReference type="ARBA" id="ARBA00011040"/>
    </source>
</evidence>
<dbReference type="EC" id="7.3.2.7" evidence="3"/>
<comment type="caution">
    <text evidence="5">The sequence shown here is derived from an EMBL/GenBank/DDBJ whole genome shotgun (WGS) entry which is preliminary data.</text>
</comment>
<evidence type="ECO:0000259" key="4">
    <source>
        <dbReference type="Pfam" id="PF02374"/>
    </source>
</evidence>
<dbReference type="PANTHER" id="PTHR10803">
    <property type="entry name" value="ARSENICAL PUMP-DRIVING ATPASE ARSENITE-TRANSLOCATING ATPASE"/>
    <property type="match status" value="1"/>
</dbReference>
<protein>
    <recommendedName>
        <fullName evidence="3">arsenite-transporting ATPase</fullName>
        <ecNumber evidence="3">7.3.2.7</ecNumber>
    </recommendedName>
</protein>
<sequence length="263" mass="29548">MNHRLYIVTGKGGVGKTSLSLALAKNLSAKGQKVLYNSFDQEEQVDLCSELNIPSIHFDLIESARKYMAGKLGSELIATWVMKTPFFKSLFNMIPGLGHMILLGHIIDLLESDPELTIVLDSPSSGHALTMFESSHNFKEIFGSGLIVSDINKMHRFIYGENTLKTYITSLPTKMALNEANEVKEHLQDLAFKNTHVVVNDCLSPILELGEELPYFLDTKKKLEESVLEEFKDVVNFQMSHSLGETFQEVILDLVNEKVEKLI</sequence>
<dbReference type="InterPro" id="IPR027417">
    <property type="entry name" value="P-loop_NTPase"/>
</dbReference>
<comment type="similarity">
    <text evidence="1">Belongs to the arsA ATPase family.</text>
</comment>
<evidence type="ECO:0000313" key="6">
    <source>
        <dbReference type="Proteomes" id="UP000196531"/>
    </source>
</evidence>
<dbReference type="EMBL" id="MAAO01000006">
    <property type="protein sequence ID" value="OUR96128.1"/>
    <property type="molecule type" value="Genomic_DNA"/>
</dbReference>
<evidence type="ECO:0000256" key="2">
    <source>
        <dbReference type="ARBA" id="ARBA00052296"/>
    </source>
</evidence>